<keyword evidence="3" id="KW-1185">Reference proteome</keyword>
<protein>
    <submittedName>
        <fullName evidence="2">Uncharacterized protein</fullName>
    </submittedName>
</protein>
<accession>A0ABN9QXY2</accession>
<evidence type="ECO:0000313" key="2">
    <source>
        <dbReference type="EMBL" id="CAK0809109.1"/>
    </source>
</evidence>
<organism evidence="2 3">
    <name type="scientific">Prorocentrum cordatum</name>
    <dbReference type="NCBI Taxonomy" id="2364126"/>
    <lineage>
        <taxon>Eukaryota</taxon>
        <taxon>Sar</taxon>
        <taxon>Alveolata</taxon>
        <taxon>Dinophyceae</taxon>
        <taxon>Prorocentrales</taxon>
        <taxon>Prorocentraceae</taxon>
        <taxon>Prorocentrum</taxon>
    </lineage>
</organism>
<name>A0ABN9QXY2_9DINO</name>
<evidence type="ECO:0000313" key="3">
    <source>
        <dbReference type="Proteomes" id="UP001189429"/>
    </source>
</evidence>
<sequence>MASFQKILSEINGATNFVTMRSSIAGDAADIEKVKLSLASSLSSMVSSVAWQMDSASATQLMHAVQSSCFDNAQKKLIADAIQAKLLGSSPSSGLGAHEKQSWVVANAVLKYFTARDWVVIGDTHMSFNSDVKASVILSRFGRAGLVKPNEPACKQIVTMLAAATWAHNRPSCKQLYDHVQNLAKCFKKLPNPPLDLPVIRKWPEPPSELPEEVYKALYPDETDPPIVMALDSFSTVMNEVSCRHSNKKAMQLGMVGAGVGIDGQCQLGSADALGKVTVGSWQPQRSPLMLENGTPSIDPSSSAQGSAVSASLNAIAKAPPSQPLAGSEPQRVATAALEIPTDTDFAAALASEVPSKRTAGVTEEEAKATISKMQEEQAMIVAKAKKKYLPDEEEEEHAEHATEAPTVTPKGKNRKAMSAKGSGMK</sequence>
<feature type="region of interest" description="Disordered" evidence="1">
    <location>
        <begin position="390"/>
        <end position="426"/>
    </location>
</feature>
<proteinExistence type="predicted"/>
<feature type="non-terminal residue" evidence="2">
    <location>
        <position position="426"/>
    </location>
</feature>
<evidence type="ECO:0000256" key="1">
    <source>
        <dbReference type="SAM" id="MobiDB-lite"/>
    </source>
</evidence>
<feature type="region of interest" description="Disordered" evidence="1">
    <location>
        <begin position="286"/>
        <end position="306"/>
    </location>
</feature>
<gene>
    <name evidence="2" type="ORF">PCOR1329_LOCUS14443</name>
</gene>
<dbReference type="Proteomes" id="UP001189429">
    <property type="component" value="Unassembled WGS sequence"/>
</dbReference>
<reference evidence="2" key="1">
    <citation type="submission" date="2023-10" db="EMBL/GenBank/DDBJ databases">
        <authorList>
            <person name="Chen Y."/>
            <person name="Shah S."/>
            <person name="Dougan E. K."/>
            <person name="Thang M."/>
            <person name="Chan C."/>
        </authorList>
    </citation>
    <scope>NUCLEOTIDE SEQUENCE [LARGE SCALE GENOMIC DNA]</scope>
</reference>
<comment type="caution">
    <text evidence="2">The sequence shown here is derived from an EMBL/GenBank/DDBJ whole genome shotgun (WGS) entry which is preliminary data.</text>
</comment>
<dbReference type="EMBL" id="CAUYUJ010004319">
    <property type="protein sequence ID" value="CAK0809109.1"/>
    <property type="molecule type" value="Genomic_DNA"/>
</dbReference>